<feature type="region of interest" description="Disordered" evidence="1">
    <location>
        <begin position="155"/>
        <end position="300"/>
    </location>
</feature>
<feature type="region of interest" description="Disordered" evidence="1">
    <location>
        <begin position="523"/>
        <end position="555"/>
    </location>
</feature>
<organism evidence="2 3">
    <name type="scientific">Psophocarpus tetragonolobus</name>
    <name type="common">Winged bean</name>
    <name type="synonym">Dolichos tetragonolobus</name>
    <dbReference type="NCBI Taxonomy" id="3891"/>
    <lineage>
        <taxon>Eukaryota</taxon>
        <taxon>Viridiplantae</taxon>
        <taxon>Streptophyta</taxon>
        <taxon>Embryophyta</taxon>
        <taxon>Tracheophyta</taxon>
        <taxon>Spermatophyta</taxon>
        <taxon>Magnoliopsida</taxon>
        <taxon>eudicotyledons</taxon>
        <taxon>Gunneridae</taxon>
        <taxon>Pentapetalae</taxon>
        <taxon>rosids</taxon>
        <taxon>fabids</taxon>
        <taxon>Fabales</taxon>
        <taxon>Fabaceae</taxon>
        <taxon>Papilionoideae</taxon>
        <taxon>50 kb inversion clade</taxon>
        <taxon>NPAAA clade</taxon>
        <taxon>indigoferoid/millettioid clade</taxon>
        <taxon>Phaseoleae</taxon>
        <taxon>Psophocarpus</taxon>
    </lineage>
</organism>
<name>A0AAN9RZE1_PSOTE</name>
<reference evidence="2 3" key="1">
    <citation type="submission" date="2024-01" db="EMBL/GenBank/DDBJ databases">
        <title>The genomes of 5 underutilized Papilionoideae crops provide insights into root nodulation and disease resistanc.</title>
        <authorList>
            <person name="Jiang F."/>
        </authorList>
    </citation>
    <scope>NUCLEOTIDE SEQUENCE [LARGE SCALE GENOMIC DNA]</scope>
    <source>
        <strain evidence="2">DUOXIRENSHENG_FW03</strain>
        <tissue evidence="2">Leaves</tissue>
    </source>
</reference>
<evidence type="ECO:0000313" key="3">
    <source>
        <dbReference type="Proteomes" id="UP001386955"/>
    </source>
</evidence>
<comment type="caution">
    <text evidence="2">The sequence shown here is derived from an EMBL/GenBank/DDBJ whole genome shotgun (WGS) entry which is preliminary data.</text>
</comment>
<feature type="compositionally biased region" description="Low complexity" evidence="1">
    <location>
        <begin position="535"/>
        <end position="554"/>
    </location>
</feature>
<gene>
    <name evidence="2" type="ORF">VNO78_31603</name>
</gene>
<accession>A0AAN9RZE1</accession>
<dbReference type="GO" id="GO:0055028">
    <property type="term" value="C:cortical microtubule"/>
    <property type="evidence" value="ECO:0007669"/>
    <property type="project" value="TreeGrafter"/>
</dbReference>
<dbReference type="PANTHER" id="PTHR31949">
    <property type="entry name" value="GASTRIC MUCIN-LIKE PROTEIN"/>
    <property type="match status" value="1"/>
</dbReference>
<dbReference type="PANTHER" id="PTHR31949:SF20">
    <property type="entry name" value="OS01G0141900 PROTEIN"/>
    <property type="match status" value="1"/>
</dbReference>
<evidence type="ECO:0000256" key="1">
    <source>
        <dbReference type="SAM" id="MobiDB-lite"/>
    </source>
</evidence>
<feature type="compositionally biased region" description="Low complexity" evidence="1">
    <location>
        <begin position="275"/>
        <end position="298"/>
    </location>
</feature>
<feature type="region of interest" description="Disordered" evidence="1">
    <location>
        <begin position="327"/>
        <end position="499"/>
    </location>
</feature>
<feature type="compositionally biased region" description="Low complexity" evidence="1">
    <location>
        <begin position="216"/>
        <end position="225"/>
    </location>
</feature>
<proteinExistence type="predicted"/>
<feature type="compositionally biased region" description="Low complexity" evidence="1">
    <location>
        <begin position="240"/>
        <end position="258"/>
    </location>
</feature>
<feature type="region of interest" description="Disordered" evidence="1">
    <location>
        <begin position="1"/>
        <end position="33"/>
    </location>
</feature>
<feature type="compositionally biased region" description="Polar residues" evidence="1">
    <location>
        <begin position="641"/>
        <end position="652"/>
    </location>
</feature>
<keyword evidence="3" id="KW-1185">Reference proteome</keyword>
<protein>
    <submittedName>
        <fullName evidence="2">Uncharacterized protein</fullName>
    </submittedName>
</protein>
<feature type="compositionally biased region" description="Polar residues" evidence="1">
    <location>
        <begin position="474"/>
        <end position="492"/>
    </location>
</feature>
<dbReference type="EMBL" id="JAYMYS010000008">
    <property type="protein sequence ID" value="KAK7385758.1"/>
    <property type="molecule type" value="Genomic_DNA"/>
</dbReference>
<feature type="compositionally biased region" description="Low complexity" evidence="1">
    <location>
        <begin position="455"/>
        <end position="469"/>
    </location>
</feature>
<feature type="compositionally biased region" description="Polar residues" evidence="1">
    <location>
        <begin position="591"/>
        <end position="627"/>
    </location>
</feature>
<feature type="compositionally biased region" description="Polar residues" evidence="1">
    <location>
        <begin position="196"/>
        <end position="206"/>
    </location>
</feature>
<dbReference type="AlphaFoldDB" id="A0AAN9RZE1"/>
<dbReference type="GO" id="GO:0043622">
    <property type="term" value="P:cortical microtubule organization"/>
    <property type="evidence" value="ECO:0007669"/>
    <property type="project" value="TreeGrafter"/>
</dbReference>
<feature type="compositionally biased region" description="Polar residues" evidence="1">
    <location>
        <begin position="10"/>
        <end position="23"/>
    </location>
</feature>
<feature type="compositionally biased region" description="Low complexity" evidence="1">
    <location>
        <begin position="327"/>
        <end position="398"/>
    </location>
</feature>
<feature type="compositionally biased region" description="Polar residues" evidence="1">
    <location>
        <begin position="405"/>
        <end position="416"/>
    </location>
</feature>
<dbReference type="Proteomes" id="UP001386955">
    <property type="component" value="Unassembled WGS sequence"/>
</dbReference>
<feature type="compositionally biased region" description="Low complexity" evidence="1">
    <location>
        <begin position="174"/>
        <end position="195"/>
    </location>
</feature>
<evidence type="ECO:0000313" key="2">
    <source>
        <dbReference type="EMBL" id="KAK7385758.1"/>
    </source>
</evidence>
<feature type="compositionally biased region" description="Polar residues" evidence="1">
    <location>
        <begin position="158"/>
        <end position="173"/>
    </location>
</feature>
<sequence>MNRSFRAPESQMQDLFKQRQQQLGPLRSSPRVKDRDDELALFLEMRNREKERSDLLLRAAEDFDAASPLGSNQGNSPLFNVPSATTALVRKTGADDFLNSENDKNDYDWLLTPPGTPLFPSLEMETTKTVMSQLGAPNVHPTALKARLANPLSEHTGRSNLVSKQPASSPGLTSSGSGIRRPSSSGSLSELTGRSNLVSKQPASSPGLTSSGGGIRRLSSSGNLSELTGRSNLVSKQHASSPGLTTSSGGTRRPSSSGNQGSRAATPTGRRPTLTTVSKSSTRPSTPTSRTTIPLTRTMIATTKTSVSSAKPVISATKTAVSATKTTTLPAAKTTTPSRSSTPLSRSTARSSTPTTRPTLPASRPTSRASTPTRRPSTPSNVPTVSSPSVKTSSISMSAPVMSRQPVTSRGTSPTVKSRPWKPSEMPGFSLDAPPNLRTTLPERPLSTTRGRAGAPSPRSSSVEPASSGRPRRQSCSPSRNGTSHPTGSSMPAVNRGYSKVNDSVSPVVMGTKMVERVINMRKLAPPRLDDKNSSHNLSGKSSSSPDSSGFGRSLSKKSLDMAIRHMDIRRRVPGNLRPSLMMTNIPASSMYSVRSGPQRNRTVSISGSPHVTSSNASSEVSVNPNGLDNFEIDDDIVSERSGQSPSSVRGR</sequence>
<feature type="compositionally biased region" description="Polar residues" evidence="1">
    <location>
        <begin position="226"/>
        <end position="239"/>
    </location>
</feature>
<feature type="region of interest" description="Disordered" evidence="1">
    <location>
        <begin position="591"/>
        <end position="652"/>
    </location>
</feature>